<accession>A0A0C2W3U1</accession>
<dbReference type="Gene3D" id="3.40.50.720">
    <property type="entry name" value="NAD(P)-binding Rossmann-like Domain"/>
    <property type="match status" value="1"/>
</dbReference>
<name>A0A0C2W3U1_SERVB</name>
<evidence type="ECO:0008006" key="3">
    <source>
        <dbReference type="Google" id="ProtNLM"/>
    </source>
</evidence>
<evidence type="ECO:0000313" key="1">
    <source>
        <dbReference type="EMBL" id="KIM21108.1"/>
    </source>
</evidence>
<reference evidence="2" key="2">
    <citation type="submission" date="2015-01" db="EMBL/GenBank/DDBJ databases">
        <title>Evolutionary Origins and Diversification of the Mycorrhizal Mutualists.</title>
        <authorList>
            <consortium name="DOE Joint Genome Institute"/>
            <consortium name="Mycorrhizal Genomics Consortium"/>
            <person name="Kohler A."/>
            <person name="Kuo A."/>
            <person name="Nagy L.G."/>
            <person name="Floudas D."/>
            <person name="Copeland A."/>
            <person name="Barry K.W."/>
            <person name="Cichocki N."/>
            <person name="Veneault-Fourrey C."/>
            <person name="LaButti K."/>
            <person name="Lindquist E.A."/>
            <person name="Lipzen A."/>
            <person name="Lundell T."/>
            <person name="Morin E."/>
            <person name="Murat C."/>
            <person name="Riley R."/>
            <person name="Ohm R."/>
            <person name="Sun H."/>
            <person name="Tunlid A."/>
            <person name="Henrissat B."/>
            <person name="Grigoriev I.V."/>
            <person name="Hibbett D.S."/>
            <person name="Martin F."/>
        </authorList>
    </citation>
    <scope>NUCLEOTIDE SEQUENCE [LARGE SCALE GENOMIC DNA]</scope>
    <source>
        <strain evidence="2">MAFF 305830</strain>
    </source>
</reference>
<dbReference type="AlphaFoldDB" id="A0A0C2W3U1"/>
<protein>
    <recommendedName>
        <fullName evidence="3">NAD-dependent epimerase/dehydratase domain-containing protein</fullName>
    </recommendedName>
</protein>
<dbReference type="PANTHER" id="PTHR43245:SF11">
    <property type="entry name" value="LD23561P"/>
    <property type="match status" value="1"/>
</dbReference>
<reference evidence="1 2" key="1">
    <citation type="submission" date="2014-04" db="EMBL/GenBank/DDBJ databases">
        <authorList>
            <consortium name="DOE Joint Genome Institute"/>
            <person name="Kuo A."/>
            <person name="Zuccaro A."/>
            <person name="Kohler A."/>
            <person name="Nagy L.G."/>
            <person name="Floudas D."/>
            <person name="Copeland A."/>
            <person name="Barry K.W."/>
            <person name="Cichocki N."/>
            <person name="Veneault-Fourrey C."/>
            <person name="LaButti K."/>
            <person name="Lindquist E.A."/>
            <person name="Lipzen A."/>
            <person name="Lundell T."/>
            <person name="Morin E."/>
            <person name="Murat C."/>
            <person name="Sun H."/>
            <person name="Tunlid A."/>
            <person name="Henrissat B."/>
            <person name="Grigoriev I.V."/>
            <person name="Hibbett D.S."/>
            <person name="Martin F."/>
            <person name="Nordberg H.P."/>
            <person name="Cantor M.N."/>
            <person name="Hua S.X."/>
        </authorList>
    </citation>
    <scope>NUCLEOTIDE SEQUENCE [LARGE SCALE GENOMIC DNA]</scope>
    <source>
        <strain evidence="1 2">MAFF 305830</strain>
    </source>
</reference>
<organism evidence="1 2">
    <name type="scientific">Serendipita vermifera MAFF 305830</name>
    <dbReference type="NCBI Taxonomy" id="933852"/>
    <lineage>
        <taxon>Eukaryota</taxon>
        <taxon>Fungi</taxon>
        <taxon>Dikarya</taxon>
        <taxon>Basidiomycota</taxon>
        <taxon>Agaricomycotina</taxon>
        <taxon>Agaricomycetes</taxon>
        <taxon>Sebacinales</taxon>
        <taxon>Serendipitaceae</taxon>
        <taxon>Serendipita</taxon>
    </lineage>
</organism>
<dbReference type="EMBL" id="KN824393">
    <property type="protein sequence ID" value="KIM21108.1"/>
    <property type="molecule type" value="Genomic_DNA"/>
</dbReference>
<dbReference type="PANTHER" id="PTHR43245">
    <property type="entry name" value="BIFUNCTIONAL POLYMYXIN RESISTANCE PROTEIN ARNA"/>
    <property type="match status" value="1"/>
</dbReference>
<sequence length="414" mass="46484">GGLDNLTPSLVQHLVPDASGQPLVGYLRIVDKFLVNPPTTYLSKEFLSRIKDRHDLVEYRQANLHIHDVVAHCFDDPAPNGRPFTHVFDLTGDMGFDRPAEVQISNTFTVSLQVGRAAAQRRVKAYVRMIGPFFSQADPKKKFKEEDERGWKPDGTRGVWWIETVRALGSIPDLPLVVLRIGIPYGPNMPALEVTTTVLMGLIYKKLNQDMKFLWSPKIRKNTCHIEDLCAVEWQAAEWIASIGRLKANELAGVALKPTGDKTVETVPDATHKSAGAVVVPVFNVVDDSDSTQESISRLVGNVFGIKTGSHGNIVSLIQGLRMRDVVEEVNELHMEQWSKIIQEASPPVPNTPLSPYIQLHILEEHGYAMDGEKLKRVLSFQHRHPQITEDGIRDLIKWFRKEGIWPESNLYVA</sequence>
<feature type="non-terminal residue" evidence="1">
    <location>
        <position position="1"/>
    </location>
</feature>
<evidence type="ECO:0000313" key="2">
    <source>
        <dbReference type="Proteomes" id="UP000054097"/>
    </source>
</evidence>
<proteinExistence type="predicted"/>
<dbReference type="InterPro" id="IPR036291">
    <property type="entry name" value="NAD(P)-bd_dom_sf"/>
</dbReference>
<dbReference type="SUPFAM" id="SSF51735">
    <property type="entry name" value="NAD(P)-binding Rossmann-fold domains"/>
    <property type="match status" value="1"/>
</dbReference>
<dbReference type="HOGENOM" id="CLU_045030_0_0_1"/>
<gene>
    <name evidence="1" type="ORF">M408DRAFT_80970</name>
</gene>
<keyword evidence="2" id="KW-1185">Reference proteome</keyword>
<dbReference type="OrthoDB" id="16464at2759"/>
<dbReference type="STRING" id="933852.A0A0C2W3U1"/>
<dbReference type="InterPro" id="IPR050177">
    <property type="entry name" value="Lipid_A_modif_metabolic_enz"/>
</dbReference>
<dbReference type="Proteomes" id="UP000054097">
    <property type="component" value="Unassembled WGS sequence"/>
</dbReference>